<feature type="region of interest" description="Disordered" evidence="1">
    <location>
        <begin position="372"/>
        <end position="398"/>
    </location>
</feature>
<feature type="compositionally biased region" description="Polar residues" evidence="1">
    <location>
        <begin position="387"/>
        <end position="398"/>
    </location>
</feature>
<evidence type="ECO:0000256" key="1">
    <source>
        <dbReference type="SAM" id="MobiDB-lite"/>
    </source>
</evidence>
<reference evidence="3" key="1">
    <citation type="submission" date="2016-01" db="EMBL/GenBank/DDBJ databases">
        <title>Isolation and Characterization of Enterobacteria phage CBB.</title>
        <authorList>
            <person name="Buttimer C.T.H."/>
            <person name="Hendrix H."/>
            <person name="Alexandre H."/>
            <person name="O'Mahony J."/>
            <person name="Lavigne R."/>
            <person name="Coffey A."/>
        </authorList>
    </citation>
    <scope>NUCLEOTIDE SEQUENCE [LARGE SCALE GENOMIC DNA]</scope>
</reference>
<organism evidence="2 3">
    <name type="scientific">Pectobacterium phage vB_PcaM_CBB</name>
    <dbReference type="NCBI Taxonomy" id="2772511"/>
    <lineage>
        <taxon>Viruses</taxon>
        <taxon>Duplodnaviria</taxon>
        <taxon>Heunggongvirae</taxon>
        <taxon>Uroviricota</taxon>
        <taxon>Caudoviricetes</taxon>
        <taxon>Mimasvirus</taxon>
        <taxon>Mimasvirus CBB</taxon>
    </lineage>
</organism>
<keyword evidence="3" id="KW-1185">Reference proteome</keyword>
<proteinExistence type="predicted"/>
<accession>A0A1L2CV46</accession>
<sequence>MKGKYFFNDGRQNIEIQEFDYDYVRNSLLKVFDKNVAKKYIFNVIVSRTYDGNGMPIFDVRPLNLNDIFYDSTRLRVLEMMLDDIYFGRISIKELPVPRLQQEYQEYLEGRAKPVVQNTTPDVPAPIVFERVELNENDSRLPAIIEMQKDQENFHPMKVLDWIENFEVCSQEITVSIQKSSEEQIRLVQVLKTNSEYIHGVFNNLTSVLESLFPLKPSFTQRLFGYKKDVEVKQEDLGTILSTLRNAVAIDPNRFSGISEVFKGIQSNFSDIKDTVEHGIKGCEYVITTEEDAYEFELRRERLMKIRATTDISEMSLTTINKKFLSDLNKLKEVQEVVVPLLIVKLQNQVSKKVDDETVNIIRNLAYRQEAPIQSDSTEASNDDSTEQGTGTFSTGPK</sequence>
<dbReference type="EMBL" id="KU574722">
    <property type="protein sequence ID" value="AMM43902.1"/>
    <property type="molecule type" value="Genomic_DNA"/>
</dbReference>
<evidence type="ECO:0000313" key="2">
    <source>
        <dbReference type="EMBL" id="AMM43902.1"/>
    </source>
</evidence>
<gene>
    <name evidence="2" type="ORF">CBB_339</name>
</gene>
<dbReference type="Proteomes" id="UP000223891">
    <property type="component" value="Segment"/>
</dbReference>
<evidence type="ECO:0000313" key="3">
    <source>
        <dbReference type="Proteomes" id="UP000223891"/>
    </source>
</evidence>
<name>A0A1L2CV46_9CAUD</name>
<protein>
    <submittedName>
        <fullName evidence="2">Uncharacterized protein</fullName>
    </submittedName>
</protein>